<evidence type="ECO:0000313" key="6">
    <source>
        <dbReference type="EMBL" id="CUH63729.1"/>
    </source>
</evidence>
<proteinExistence type="predicted"/>
<dbReference type="PIRSF" id="PIRSF037505">
    <property type="entry name" value="Betaine_HMT"/>
    <property type="match status" value="1"/>
</dbReference>
<dbReference type="Proteomes" id="UP000051086">
    <property type="component" value="Unassembled WGS sequence"/>
</dbReference>
<dbReference type="SUPFAM" id="SSF82282">
    <property type="entry name" value="Homocysteine S-methyltransferase"/>
    <property type="match status" value="1"/>
</dbReference>
<evidence type="ECO:0000313" key="7">
    <source>
        <dbReference type="EMBL" id="CUH72662.1"/>
    </source>
</evidence>
<dbReference type="EC" id="2.1.1.10" evidence="7"/>
<evidence type="ECO:0000256" key="3">
    <source>
        <dbReference type="PIRSR" id="PIRSR037505-2"/>
    </source>
</evidence>
<dbReference type="Gene3D" id="3.20.20.330">
    <property type="entry name" value="Homocysteine-binding-like domain"/>
    <property type="match status" value="1"/>
</dbReference>
<reference evidence="6 8" key="1">
    <citation type="submission" date="2015-09" db="EMBL/GenBank/DDBJ databases">
        <authorList>
            <person name="Rodrigo-Torres L."/>
            <person name="Arahal D.R."/>
        </authorList>
    </citation>
    <scope>NUCLEOTIDE SEQUENCE [LARGE SCALE GENOMIC DNA]</scope>
    <source>
        <strain evidence="6 8">CECT 5118</strain>
    </source>
</reference>
<gene>
    <name evidence="7" type="primary">mmuM</name>
    <name evidence="6" type="ORF">TL5118_00591</name>
    <name evidence="7" type="ORF">TL5120_02459</name>
</gene>
<dbReference type="InterPro" id="IPR003726">
    <property type="entry name" value="HCY_dom"/>
</dbReference>
<comment type="cofactor">
    <cofactor evidence="3">
        <name>Zn(2+)</name>
        <dbReference type="ChEBI" id="CHEBI:29105"/>
    </cofactor>
    <text evidence="3">Binds 1 zinc ion per subunit.</text>
</comment>
<evidence type="ECO:0000256" key="1">
    <source>
        <dbReference type="ARBA" id="ARBA00022603"/>
    </source>
</evidence>
<keyword evidence="3 4" id="KW-0479">Metal-binding</keyword>
<keyword evidence="2 4" id="KW-0808">Transferase</keyword>
<name>A0A0P1F778_9RHOB</name>
<dbReference type="GO" id="GO:0008168">
    <property type="term" value="F:methyltransferase activity"/>
    <property type="evidence" value="ECO:0007669"/>
    <property type="project" value="UniProtKB-UniRule"/>
</dbReference>
<dbReference type="InterPro" id="IPR017226">
    <property type="entry name" value="BHMT-like"/>
</dbReference>
<feature type="binding site" evidence="3 4">
    <location>
        <position position="280"/>
    </location>
    <ligand>
        <name>Zn(2+)</name>
        <dbReference type="ChEBI" id="CHEBI:29105"/>
    </ligand>
</feature>
<dbReference type="RefSeq" id="WP_058243845.1">
    <property type="nucleotide sequence ID" value="NZ_CYSB01000009.1"/>
</dbReference>
<dbReference type="Pfam" id="PF02574">
    <property type="entry name" value="S-methyl_trans"/>
    <property type="match status" value="1"/>
</dbReference>
<dbReference type="EMBL" id="CYSC01000034">
    <property type="protein sequence ID" value="CUH72662.1"/>
    <property type="molecule type" value="Genomic_DNA"/>
</dbReference>
<dbReference type="Proteomes" id="UP000051887">
    <property type="component" value="Unassembled WGS sequence"/>
</dbReference>
<evidence type="ECO:0000256" key="4">
    <source>
        <dbReference type="PROSITE-ProRule" id="PRU00333"/>
    </source>
</evidence>
<dbReference type="GO" id="GO:0032259">
    <property type="term" value="P:methylation"/>
    <property type="evidence" value="ECO:0007669"/>
    <property type="project" value="UniProtKB-KW"/>
</dbReference>
<sequence>MTKMTLLDGGMSRELVACGAELKQPEWSAGAVIDAPEAVVAAHRNFINAGAQVVTVNAYALVPFHIGEDRFAEQGAGLADRAGRLAREAAGDSGAKVAGCLPPLFGSYEPQAFDAARAPEMLAQLITAQSPHVDQWLVETTSSLEEAAAAAKALEGDTRPLWISFTLRDDTVEAPMLRSGETVAAAAALAMEVGAEAILFNCSQPEVMEQAIAIAHGAAQAAGSAMRVGVYANAFDDHKDDGDQGANDKITELRKDLSPECYVTWADLWAKAGAGIIGGCCGIGSGHIAALKAHFHDS</sequence>
<evidence type="ECO:0000256" key="2">
    <source>
        <dbReference type="ARBA" id="ARBA00022679"/>
    </source>
</evidence>
<keyword evidence="1 4" id="KW-0489">Methyltransferase</keyword>
<dbReference type="OrthoDB" id="9803687at2"/>
<keyword evidence="3 4" id="KW-0862">Zinc</keyword>
<dbReference type="PROSITE" id="PS50970">
    <property type="entry name" value="HCY"/>
    <property type="match status" value="1"/>
</dbReference>
<dbReference type="PANTHER" id="PTHR11103:SF18">
    <property type="entry name" value="SLR1189 PROTEIN"/>
    <property type="match status" value="1"/>
</dbReference>
<evidence type="ECO:0000259" key="5">
    <source>
        <dbReference type="PROSITE" id="PS50970"/>
    </source>
</evidence>
<accession>A0A0P1F778</accession>
<dbReference type="EMBL" id="CYSB01000009">
    <property type="protein sequence ID" value="CUH63729.1"/>
    <property type="molecule type" value="Genomic_DNA"/>
</dbReference>
<dbReference type="InterPro" id="IPR036589">
    <property type="entry name" value="HCY_dom_sf"/>
</dbReference>
<feature type="domain" description="Hcy-binding" evidence="5">
    <location>
        <begin position="1"/>
        <end position="295"/>
    </location>
</feature>
<evidence type="ECO:0000313" key="8">
    <source>
        <dbReference type="Proteomes" id="UP000051086"/>
    </source>
</evidence>
<dbReference type="PANTHER" id="PTHR11103">
    <property type="entry name" value="SLR1189 PROTEIN"/>
    <property type="match status" value="1"/>
</dbReference>
<organism evidence="7 9">
    <name type="scientific">Thalassovita autumnalis</name>
    <dbReference type="NCBI Taxonomy" id="2072972"/>
    <lineage>
        <taxon>Bacteria</taxon>
        <taxon>Pseudomonadati</taxon>
        <taxon>Pseudomonadota</taxon>
        <taxon>Alphaproteobacteria</taxon>
        <taxon>Rhodobacterales</taxon>
        <taxon>Roseobacteraceae</taxon>
        <taxon>Thalassovita</taxon>
    </lineage>
</organism>
<dbReference type="GO" id="GO:0009086">
    <property type="term" value="P:methionine biosynthetic process"/>
    <property type="evidence" value="ECO:0007669"/>
    <property type="project" value="InterPro"/>
</dbReference>
<feature type="binding site" evidence="3 4">
    <location>
        <position position="281"/>
    </location>
    <ligand>
        <name>Zn(2+)</name>
        <dbReference type="ChEBI" id="CHEBI:29105"/>
    </ligand>
</feature>
<dbReference type="GO" id="GO:0008270">
    <property type="term" value="F:zinc ion binding"/>
    <property type="evidence" value="ECO:0007669"/>
    <property type="project" value="InterPro"/>
</dbReference>
<reference evidence="7 9" key="2">
    <citation type="submission" date="2015-09" db="EMBL/GenBank/DDBJ databases">
        <authorList>
            <consortium name="Swine Surveillance"/>
        </authorList>
    </citation>
    <scope>NUCLEOTIDE SEQUENCE [LARGE SCALE GENOMIC DNA]</scope>
    <source>
        <strain evidence="7 9">5120</strain>
    </source>
</reference>
<keyword evidence="8" id="KW-1185">Reference proteome</keyword>
<protein>
    <submittedName>
        <fullName evidence="7">Homocysteine S-methyltransferase</fullName>
        <ecNumber evidence="7">2.1.1.10</ecNumber>
    </submittedName>
</protein>
<feature type="binding site" evidence="3 4">
    <location>
        <position position="202"/>
    </location>
    <ligand>
        <name>Zn(2+)</name>
        <dbReference type="ChEBI" id="CHEBI:29105"/>
    </ligand>
</feature>
<evidence type="ECO:0000313" key="9">
    <source>
        <dbReference type="Proteomes" id="UP000051887"/>
    </source>
</evidence>
<dbReference type="AlphaFoldDB" id="A0A0P1F778"/>